<protein>
    <recommendedName>
        <fullName evidence="3">KTSC domain-containing protein</fullName>
    </recommendedName>
</protein>
<reference evidence="1" key="1">
    <citation type="journal article" date="2007" name="Int. J. Syst. Evol. Microbiol.">
        <title>Luteimonas composti sp. nov., a moderately thermophilic bacterium isolated from food waste.</title>
        <authorList>
            <person name="Young C.C."/>
            <person name="Kampfer P."/>
            <person name="Chen W.M."/>
            <person name="Yen W.S."/>
            <person name="Arun A.B."/>
            <person name="Lai W.A."/>
            <person name="Shen F.T."/>
            <person name="Rekha P.D."/>
            <person name="Lin K.Y."/>
            <person name="Chou J.H."/>
        </authorList>
    </citation>
    <scope>NUCLEOTIDE SEQUENCE</scope>
    <source>
        <strain evidence="1">CC-YY355</strain>
    </source>
</reference>
<dbReference type="RefSeq" id="WP_280943583.1">
    <property type="nucleotide sequence ID" value="NZ_JARYGX010000027.1"/>
</dbReference>
<gene>
    <name evidence="1" type="ORF">QF205_15000</name>
</gene>
<reference evidence="1" key="2">
    <citation type="submission" date="2023-04" db="EMBL/GenBank/DDBJ databases">
        <authorList>
            <person name="Sun J.-Q."/>
        </authorList>
    </citation>
    <scope>NUCLEOTIDE SEQUENCE</scope>
    <source>
        <strain evidence="1">CC-YY355</strain>
    </source>
</reference>
<organism evidence="1 2">
    <name type="scientific">Luteimonas composti</name>
    <dbReference type="NCBI Taxonomy" id="398257"/>
    <lineage>
        <taxon>Bacteria</taxon>
        <taxon>Pseudomonadati</taxon>
        <taxon>Pseudomonadota</taxon>
        <taxon>Gammaproteobacteria</taxon>
        <taxon>Lysobacterales</taxon>
        <taxon>Lysobacteraceae</taxon>
        <taxon>Luteimonas</taxon>
    </lineage>
</organism>
<evidence type="ECO:0000313" key="1">
    <source>
        <dbReference type="EMBL" id="MDH7454367.1"/>
    </source>
</evidence>
<comment type="caution">
    <text evidence="1">The sequence shown here is derived from an EMBL/GenBank/DDBJ whole genome shotgun (WGS) entry which is preliminary data.</text>
</comment>
<evidence type="ECO:0008006" key="3">
    <source>
        <dbReference type="Google" id="ProtNLM"/>
    </source>
</evidence>
<keyword evidence="2" id="KW-1185">Reference proteome</keyword>
<accession>A0ABT6MUQ1</accession>
<dbReference type="Proteomes" id="UP001160550">
    <property type="component" value="Unassembled WGS sequence"/>
</dbReference>
<name>A0ABT6MUQ1_9GAMM</name>
<evidence type="ECO:0000313" key="2">
    <source>
        <dbReference type="Proteomes" id="UP001160550"/>
    </source>
</evidence>
<dbReference type="EMBL" id="JARYGX010000027">
    <property type="protein sequence ID" value="MDH7454367.1"/>
    <property type="molecule type" value="Genomic_DNA"/>
</dbReference>
<sequence length="82" mass="9351">MARHVSAMTPYRAGEDDSGIVAYACGPRWIDIRFRHGGTYRYDDRHPGALHVMEMQRLAEAGDGLNTYINQHVRDDYAARLD</sequence>
<proteinExistence type="predicted"/>